<evidence type="ECO:0008006" key="3">
    <source>
        <dbReference type="Google" id="ProtNLM"/>
    </source>
</evidence>
<gene>
    <name evidence="1" type="ORF">AQUCO_02600369v1</name>
</gene>
<accession>A0A2G5D8Q1</accession>
<reference evidence="1 2" key="1">
    <citation type="submission" date="2017-09" db="EMBL/GenBank/DDBJ databases">
        <title>WGS assembly of Aquilegia coerulea Goldsmith.</title>
        <authorList>
            <person name="Hodges S."/>
            <person name="Kramer E."/>
            <person name="Nordborg M."/>
            <person name="Tomkins J."/>
            <person name="Borevitz J."/>
            <person name="Derieg N."/>
            <person name="Yan J."/>
            <person name="Mihaltcheva S."/>
            <person name="Hayes R.D."/>
            <person name="Rokhsar D."/>
        </authorList>
    </citation>
    <scope>NUCLEOTIDE SEQUENCE [LARGE SCALE GENOMIC DNA]</scope>
    <source>
        <strain evidence="2">cv. Goldsmith</strain>
    </source>
</reference>
<dbReference type="SUPFAM" id="SSF82153">
    <property type="entry name" value="FAS1 domain"/>
    <property type="match status" value="1"/>
</dbReference>
<sequence length="274" mass="29507">MVAVAVFLGIGMSIERVLDDFLTTLVDFLTILFARTKLSRELDDVAVVSLFGSSSWNGYLTIFAPTDNLIRSCGGASCSVLQQHIVTVPGIFSPDDYLNKLAFRKKLETMSTGTCMTVTSGSSRDKNDTIVYIGGVEITQHDFFYNGLVVVHRLEGFISFLSPFSFLCEIQRMTMTPLSFPSPQSENRTNARSINTTPSSAIMCLMLKDATVEFGGIGGSGTGTLYDSAAAVGDPAIFKTRGFADNLGMGSCAAFDKGCVVEAAPAPKRHKEIL</sequence>
<organism evidence="1 2">
    <name type="scientific">Aquilegia coerulea</name>
    <name type="common">Rocky mountain columbine</name>
    <dbReference type="NCBI Taxonomy" id="218851"/>
    <lineage>
        <taxon>Eukaryota</taxon>
        <taxon>Viridiplantae</taxon>
        <taxon>Streptophyta</taxon>
        <taxon>Embryophyta</taxon>
        <taxon>Tracheophyta</taxon>
        <taxon>Spermatophyta</taxon>
        <taxon>Magnoliopsida</taxon>
        <taxon>Ranunculales</taxon>
        <taxon>Ranunculaceae</taxon>
        <taxon>Thalictroideae</taxon>
        <taxon>Aquilegia</taxon>
    </lineage>
</organism>
<dbReference type="InterPro" id="IPR036378">
    <property type="entry name" value="FAS1_dom_sf"/>
</dbReference>
<name>A0A2G5D8Q1_AQUCA</name>
<dbReference type="InterPro" id="IPR052806">
    <property type="entry name" value="Fasciclin-like_AGP"/>
</dbReference>
<keyword evidence="2" id="KW-1185">Reference proteome</keyword>
<dbReference type="OrthoDB" id="765989at2759"/>
<dbReference type="EMBL" id="KZ305043">
    <property type="protein sequence ID" value="PIA39862.1"/>
    <property type="molecule type" value="Genomic_DNA"/>
</dbReference>
<protein>
    <recommendedName>
        <fullName evidence="3">FAS1 domain-containing protein</fullName>
    </recommendedName>
</protein>
<evidence type="ECO:0000313" key="1">
    <source>
        <dbReference type="EMBL" id="PIA39862.1"/>
    </source>
</evidence>
<dbReference type="PANTHER" id="PTHR33985:SF2">
    <property type="entry name" value="EXPRESSED PROTEIN"/>
    <property type="match status" value="1"/>
</dbReference>
<dbReference type="AlphaFoldDB" id="A0A2G5D8Q1"/>
<proteinExistence type="predicted"/>
<evidence type="ECO:0000313" key="2">
    <source>
        <dbReference type="Proteomes" id="UP000230069"/>
    </source>
</evidence>
<dbReference type="InParanoid" id="A0A2G5D8Q1"/>
<dbReference type="Proteomes" id="UP000230069">
    <property type="component" value="Unassembled WGS sequence"/>
</dbReference>
<dbReference type="PANTHER" id="PTHR33985">
    <property type="entry name" value="OS02G0491300 PROTEIN-RELATED"/>
    <property type="match status" value="1"/>
</dbReference>